<dbReference type="AlphaFoldDB" id="A0A4U8UV95"/>
<reference evidence="9 10" key="1">
    <citation type="journal article" date="2015" name="Genome Biol.">
        <title>Comparative genomics of Steinernema reveals deeply conserved gene regulatory networks.</title>
        <authorList>
            <person name="Dillman A.R."/>
            <person name="Macchietto M."/>
            <person name="Porter C.F."/>
            <person name="Rogers A."/>
            <person name="Williams B."/>
            <person name="Antoshechkin I."/>
            <person name="Lee M.M."/>
            <person name="Goodwin Z."/>
            <person name="Lu X."/>
            <person name="Lewis E.E."/>
            <person name="Goodrich-Blair H."/>
            <person name="Stock S.P."/>
            <person name="Adams B.J."/>
            <person name="Sternberg P.W."/>
            <person name="Mortazavi A."/>
        </authorList>
    </citation>
    <scope>NUCLEOTIDE SEQUENCE [LARGE SCALE GENOMIC DNA]</scope>
    <source>
        <strain evidence="9 10">ALL</strain>
    </source>
</reference>
<dbReference type="InterPro" id="IPR008253">
    <property type="entry name" value="Marvel"/>
</dbReference>
<dbReference type="EMBL" id="CM016762">
    <property type="protein sequence ID" value="TMS36665.1"/>
    <property type="molecule type" value="Genomic_DNA"/>
</dbReference>
<keyword evidence="4 7" id="KW-1133">Transmembrane helix</keyword>
<keyword evidence="3 6" id="KW-0812">Transmembrane</keyword>
<evidence type="ECO:0000313" key="9">
    <source>
        <dbReference type="EMBL" id="TMS36665.1"/>
    </source>
</evidence>
<evidence type="ECO:0000256" key="5">
    <source>
        <dbReference type="ARBA" id="ARBA00023136"/>
    </source>
</evidence>
<dbReference type="Proteomes" id="UP000298663">
    <property type="component" value="Chromosome X"/>
</dbReference>
<dbReference type="EMBL" id="AZBU02000001">
    <property type="protein sequence ID" value="TMS36665.1"/>
    <property type="molecule type" value="Genomic_DNA"/>
</dbReference>
<organism evidence="9 10">
    <name type="scientific">Steinernema carpocapsae</name>
    <name type="common">Entomopathogenic nematode</name>
    <dbReference type="NCBI Taxonomy" id="34508"/>
    <lineage>
        <taxon>Eukaryota</taxon>
        <taxon>Metazoa</taxon>
        <taxon>Ecdysozoa</taxon>
        <taxon>Nematoda</taxon>
        <taxon>Chromadorea</taxon>
        <taxon>Rhabditida</taxon>
        <taxon>Tylenchina</taxon>
        <taxon>Panagrolaimomorpha</taxon>
        <taxon>Strongyloidoidea</taxon>
        <taxon>Steinernematidae</taxon>
        <taxon>Steinernema</taxon>
    </lineage>
</organism>
<name>A0A4U8UV95_STECR</name>
<keyword evidence="10" id="KW-1185">Reference proteome</keyword>
<evidence type="ECO:0000256" key="2">
    <source>
        <dbReference type="ARBA" id="ARBA00010252"/>
    </source>
</evidence>
<protein>
    <recommendedName>
        <fullName evidence="8">MARVEL domain-containing protein</fullName>
    </recommendedName>
</protein>
<evidence type="ECO:0000313" key="10">
    <source>
        <dbReference type="Proteomes" id="UP000298663"/>
    </source>
</evidence>
<feature type="transmembrane region" description="Helical" evidence="7">
    <location>
        <begin position="27"/>
        <end position="49"/>
    </location>
</feature>
<accession>A0A4U8UV95</accession>
<evidence type="ECO:0000259" key="8">
    <source>
        <dbReference type="PROSITE" id="PS51225"/>
    </source>
</evidence>
<gene>
    <name evidence="9" type="ORF">L596_003771</name>
</gene>
<reference evidence="9 10" key="2">
    <citation type="journal article" date="2019" name="G3 (Bethesda)">
        <title>Hybrid Assembly of the Genome of the Entomopathogenic Nematode Steinernema carpocapsae Identifies the X-Chromosome.</title>
        <authorList>
            <person name="Serra L."/>
            <person name="Macchietto M."/>
            <person name="Macias-Munoz A."/>
            <person name="McGill C.J."/>
            <person name="Rodriguez I.M."/>
            <person name="Rodriguez B."/>
            <person name="Murad R."/>
            <person name="Mortazavi A."/>
        </authorList>
    </citation>
    <scope>NUCLEOTIDE SEQUENCE [LARGE SCALE GENOMIC DNA]</scope>
    <source>
        <strain evidence="9 10">ALL</strain>
    </source>
</reference>
<dbReference type="PANTHER" id="PTHR10838:SF20">
    <property type="entry name" value="SYNAPTOGYRIN"/>
    <property type="match status" value="1"/>
</dbReference>
<keyword evidence="5 6" id="KW-0472">Membrane</keyword>
<dbReference type="OrthoDB" id="10041611at2759"/>
<sequence length="207" mass="22685">MEAMKAYGAGLAGGQFDAQAFIKKPTVIFRLFALAVGLLLWLWVASGVWHKRLSGQLVCLYNYSSSTCSFGSAVGFFSVGAAVALLILDARFHTISAVQTRRRAVLTDLVVSGVMSFIFLITFFTLWSKYSSFEITEEYSGRYAKLSIFFALISLVSWGGASFFSWRRYQDGAGMSMPATFSANPDAGLIEGGEYGYERGNPGNQIF</sequence>
<feature type="transmembrane region" description="Helical" evidence="7">
    <location>
        <begin position="69"/>
        <end position="88"/>
    </location>
</feature>
<comment type="similarity">
    <text evidence="2">Belongs to the synaptogyrin family.</text>
</comment>
<dbReference type="PROSITE" id="PS51225">
    <property type="entry name" value="MARVEL"/>
    <property type="match status" value="1"/>
</dbReference>
<evidence type="ECO:0000256" key="3">
    <source>
        <dbReference type="ARBA" id="ARBA00022692"/>
    </source>
</evidence>
<dbReference type="GO" id="GO:0030672">
    <property type="term" value="C:synaptic vesicle membrane"/>
    <property type="evidence" value="ECO:0007669"/>
    <property type="project" value="TreeGrafter"/>
</dbReference>
<dbReference type="InterPro" id="IPR016579">
    <property type="entry name" value="Synaptogyrin"/>
</dbReference>
<dbReference type="STRING" id="34508.A0A4U8UV95"/>
<comment type="caution">
    <text evidence="9">The sequence shown here is derived from an EMBL/GenBank/DDBJ whole genome shotgun (WGS) entry which is preliminary data.</text>
</comment>
<dbReference type="Pfam" id="PF01284">
    <property type="entry name" value="MARVEL"/>
    <property type="match status" value="1"/>
</dbReference>
<evidence type="ECO:0000256" key="4">
    <source>
        <dbReference type="ARBA" id="ARBA00022989"/>
    </source>
</evidence>
<feature type="domain" description="MARVEL" evidence="8">
    <location>
        <begin position="21"/>
        <end position="170"/>
    </location>
</feature>
<evidence type="ECO:0000256" key="1">
    <source>
        <dbReference type="ARBA" id="ARBA00004141"/>
    </source>
</evidence>
<evidence type="ECO:0000256" key="7">
    <source>
        <dbReference type="SAM" id="Phobius"/>
    </source>
</evidence>
<comment type="subcellular location">
    <subcellularLocation>
        <location evidence="1">Membrane</location>
        <topology evidence="1">Multi-pass membrane protein</topology>
    </subcellularLocation>
</comment>
<dbReference type="PANTHER" id="PTHR10838">
    <property type="entry name" value="SYNAPTOGYRIN"/>
    <property type="match status" value="1"/>
</dbReference>
<evidence type="ECO:0000256" key="6">
    <source>
        <dbReference type="PROSITE-ProRule" id="PRU00581"/>
    </source>
</evidence>
<feature type="transmembrane region" description="Helical" evidence="7">
    <location>
        <begin position="147"/>
        <end position="166"/>
    </location>
</feature>
<proteinExistence type="inferred from homology"/>
<feature type="transmembrane region" description="Helical" evidence="7">
    <location>
        <begin position="109"/>
        <end position="127"/>
    </location>
</feature>
<dbReference type="GO" id="GO:0031594">
    <property type="term" value="C:neuromuscular junction"/>
    <property type="evidence" value="ECO:0007669"/>
    <property type="project" value="TreeGrafter"/>
</dbReference>